<name>A0A2P2MZ08_RHIMU</name>
<dbReference type="Pfam" id="PF01535">
    <property type="entry name" value="PPR"/>
    <property type="match status" value="4"/>
</dbReference>
<evidence type="ECO:0000313" key="3">
    <source>
        <dbReference type="EMBL" id="MBX35462.1"/>
    </source>
</evidence>
<dbReference type="AlphaFoldDB" id="A0A2P2MZ08"/>
<dbReference type="NCBIfam" id="TIGR00756">
    <property type="entry name" value="PPR"/>
    <property type="match status" value="1"/>
</dbReference>
<evidence type="ECO:0008006" key="4">
    <source>
        <dbReference type="Google" id="ProtNLM"/>
    </source>
</evidence>
<keyword evidence="1" id="KW-0677">Repeat</keyword>
<dbReference type="PANTHER" id="PTHR47493:SF1">
    <property type="entry name" value="OS08G0520200 PROTEIN"/>
    <property type="match status" value="1"/>
</dbReference>
<reference evidence="3" key="1">
    <citation type="submission" date="2018-02" db="EMBL/GenBank/DDBJ databases">
        <title>Rhizophora mucronata_Transcriptome.</title>
        <authorList>
            <person name="Meera S.P."/>
            <person name="Sreeshan A."/>
            <person name="Augustine A."/>
        </authorList>
    </citation>
    <scope>NUCLEOTIDE SEQUENCE</scope>
    <source>
        <tissue evidence="3">Leaf</tissue>
    </source>
</reference>
<sequence>MEAGGGIGIAAAAAAAVGGGRGGASHPFTLCFFVGSLKLKRFRILCRQTYHRHPKNPALARQIIQKWRLDGHVHGKECFVDCVSLIQKLNKNGMPLLAEEILLEMKCEGFLPDNSTLCAMMLCYANHGHFPQAQVIWEEMLYSGFLPNIEVVSGLMDAYVKAGLFNKVTKILEDLCFRDFNRLAEVYSLAISCFGKGGQLELMESTLKQMVSRGFPVGSSTGNAFVRYYSIFGSLAEMEAAYGRLKRSRHLLDKEGIRAVSLAYIRKRKFFRLGEFLRDVGLARRDVGNLIWNFLLLSYATNFKMKTLQREFLRMVEAGFHPDLITFNIRALAFSRMLLLWDLHLSLEHMNHEKVVPDLVTYGCVVDAYLDRRLGRNLDFVLNRMNVEDSPVLLTDSFVFEALGKGDFHSSAEAFLENKKQGKWTYRMLIGLYLRKQYRSNQIFWNY</sequence>
<feature type="repeat" description="PPR" evidence="2">
    <location>
        <begin position="113"/>
        <end position="147"/>
    </location>
</feature>
<dbReference type="PANTHER" id="PTHR47493">
    <property type="entry name" value="OS08G0520200 PROTEIN"/>
    <property type="match status" value="1"/>
</dbReference>
<evidence type="ECO:0000256" key="1">
    <source>
        <dbReference type="ARBA" id="ARBA00022737"/>
    </source>
</evidence>
<dbReference type="Gene3D" id="1.25.40.10">
    <property type="entry name" value="Tetratricopeptide repeat domain"/>
    <property type="match status" value="2"/>
</dbReference>
<proteinExistence type="predicted"/>
<dbReference type="InterPro" id="IPR011990">
    <property type="entry name" value="TPR-like_helical_dom_sf"/>
</dbReference>
<evidence type="ECO:0000256" key="2">
    <source>
        <dbReference type="PROSITE-ProRule" id="PRU00708"/>
    </source>
</evidence>
<dbReference type="EMBL" id="GGEC01054978">
    <property type="protein sequence ID" value="MBX35462.1"/>
    <property type="molecule type" value="Transcribed_RNA"/>
</dbReference>
<accession>A0A2P2MZ08</accession>
<organism evidence="3">
    <name type="scientific">Rhizophora mucronata</name>
    <name type="common">Asiatic mangrove</name>
    <dbReference type="NCBI Taxonomy" id="61149"/>
    <lineage>
        <taxon>Eukaryota</taxon>
        <taxon>Viridiplantae</taxon>
        <taxon>Streptophyta</taxon>
        <taxon>Embryophyta</taxon>
        <taxon>Tracheophyta</taxon>
        <taxon>Spermatophyta</taxon>
        <taxon>Magnoliopsida</taxon>
        <taxon>eudicotyledons</taxon>
        <taxon>Gunneridae</taxon>
        <taxon>Pentapetalae</taxon>
        <taxon>rosids</taxon>
        <taxon>fabids</taxon>
        <taxon>Malpighiales</taxon>
        <taxon>Rhizophoraceae</taxon>
        <taxon>Rhizophora</taxon>
    </lineage>
</organism>
<dbReference type="PROSITE" id="PS51375">
    <property type="entry name" value="PPR"/>
    <property type="match status" value="1"/>
</dbReference>
<dbReference type="InterPro" id="IPR002885">
    <property type="entry name" value="PPR_rpt"/>
</dbReference>
<protein>
    <recommendedName>
        <fullName evidence="4">Pentatricopeptide repeat-containing protein</fullName>
    </recommendedName>
</protein>